<evidence type="ECO:0000259" key="11">
    <source>
        <dbReference type="PROSITE" id="PS50157"/>
    </source>
</evidence>
<comment type="similarity">
    <text evidence="8">Belongs to the snail C2H2-type zinc-finger protein family.</text>
</comment>
<feature type="region of interest" description="Disordered" evidence="10">
    <location>
        <begin position="120"/>
        <end position="141"/>
    </location>
</feature>
<feature type="region of interest" description="Disordered" evidence="10">
    <location>
        <begin position="217"/>
        <end position="268"/>
    </location>
</feature>
<evidence type="ECO:0000313" key="12">
    <source>
        <dbReference type="EMBL" id="KAJ4439541.1"/>
    </source>
</evidence>
<evidence type="ECO:0000256" key="3">
    <source>
        <dbReference type="ARBA" id="ARBA00022737"/>
    </source>
</evidence>
<keyword evidence="4 9" id="KW-0863">Zinc-finger</keyword>
<evidence type="ECO:0000256" key="6">
    <source>
        <dbReference type="ARBA" id="ARBA00023125"/>
    </source>
</evidence>
<name>A0ABQ8SZA2_PERAM</name>
<evidence type="ECO:0000256" key="2">
    <source>
        <dbReference type="ARBA" id="ARBA00022723"/>
    </source>
</evidence>
<evidence type="ECO:0000256" key="4">
    <source>
        <dbReference type="ARBA" id="ARBA00022771"/>
    </source>
</evidence>
<feature type="compositionally biased region" description="Basic and acidic residues" evidence="10">
    <location>
        <begin position="258"/>
        <end position="267"/>
    </location>
</feature>
<organism evidence="12 13">
    <name type="scientific">Periplaneta americana</name>
    <name type="common">American cockroach</name>
    <name type="synonym">Blatta americana</name>
    <dbReference type="NCBI Taxonomy" id="6978"/>
    <lineage>
        <taxon>Eukaryota</taxon>
        <taxon>Metazoa</taxon>
        <taxon>Ecdysozoa</taxon>
        <taxon>Arthropoda</taxon>
        <taxon>Hexapoda</taxon>
        <taxon>Insecta</taxon>
        <taxon>Pterygota</taxon>
        <taxon>Neoptera</taxon>
        <taxon>Polyneoptera</taxon>
        <taxon>Dictyoptera</taxon>
        <taxon>Blattodea</taxon>
        <taxon>Blattoidea</taxon>
        <taxon>Blattidae</taxon>
        <taxon>Blattinae</taxon>
        <taxon>Periplaneta</taxon>
    </lineage>
</organism>
<accession>A0ABQ8SZA2</accession>
<comment type="caution">
    <text evidence="12">The sequence shown here is derived from an EMBL/GenBank/DDBJ whole genome shotgun (WGS) entry which is preliminary data.</text>
</comment>
<dbReference type="InterPro" id="IPR008598">
    <property type="entry name" value="Di19_Zn-bd"/>
</dbReference>
<sequence>MDLDENTNVLDEVEILFKKLESLPESLKRAAFNKIQEKLPQDKLHIKFIKDTALSEKKKRPGRKRKVQAEESGFDESKESETLWFSEYNETEFVVENVLTSRGRKAKRISYAYMHEYGRNQEETSQKTKKTVEENDKEKKEVQDCDSSVDIDLSGKRQRLHPKKVIKLDIGEDSEQIVSNIESNTVISSEIRAEQNVVLIADKSVVHAYNNTQCLEHEDSEVVDDPSALPAEAKQDSLSSTDQQENSVIGSDDNCEKEDEKDKDVQENPRMLSNSVIWRKRKVPRTGGLACQDCNFTTSSRSLLEIHSRRHTGIKPYVCPDCGKAFPQSSGLNVHIKRHKGQRDYPCDYCEYSAYTKVDKIRHMTIHTGERNQVCQYCGKAFAKDSTLREHVRSIHERPFKHVCSECGFTTYRANNLRVHVRMRHRGEYNNHVCPVCGARVKQRNAFLEHMRAHTGEKPFRCDQCESSFACLARLTVHRKSVHEPRQFPCTQCRKTFQTKHHLSRHTVIHTKAKPFSCPFCTYSCNTQGNMTKHVKTIHHMPHFSYRKYKADQESESSATDTVNQEWVEKGQRVTEQYLKDLSTKLGRDVTLDELRARENEKQKRINDEAEQAKIKRMNRIHTPEHSYHTRVAKITSLNSKSDTLKLEGEEVVDPATLILQVAAQNADNFVNTVNEDDLTLQTHIVKVDLLSGIDNEGTPKSDSSQVTVAPHIVQMLSNMNSDETCKGNTQVIHIQTSDSLQENSAGVGDEFETVILPEGATGSDFVTGQVYQLVSGQNLRLCLNAGFVETEDGNTLQVLRQDSLAKRDDVYNINQESEEQIIDLGNSAHFVTSKEAVPEDTVVVIINTDHSQENSL</sequence>
<reference evidence="12 13" key="1">
    <citation type="journal article" date="2022" name="Allergy">
        <title>Genome assembly and annotation of Periplaneta americana reveal a comprehensive cockroach allergen profile.</title>
        <authorList>
            <person name="Wang L."/>
            <person name="Xiong Q."/>
            <person name="Saelim N."/>
            <person name="Wang L."/>
            <person name="Nong W."/>
            <person name="Wan A.T."/>
            <person name="Shi M."/>
            <person name="Liu X."/>
            <person name="Cao Q."/>
            <person name="Hui J.H.L."/>
            <person name="Sookrung N."/>
            <person name="Leung T.F."/>
            <person name="Tungtrongchitr A."/>
            <person name="Tsui S.K.W."/>
        </authorList>
    </citation>
    <scope>NUCLEOTIDE SEQUENCE [LARGE SCALE GENOMIC DNA]</scope>
    <source>
        <strain evidence="12">PWHHKU_190912</strain>
    </source>
</reference>
<evidence type="ECO:0000256" key="5">
    <source>
        <dbReference type="ARBA" id="ARBA00022833"/>
    </source>
</evidence>
<dbReference type="PANTHER" id="PTHR24388:SF54">
    <property type="entry name" value="PROTEIN ESCARGOT"/>
    <property type="match status" value="1"/>
</dbReference>
<evidence type="ECO:0000313" key="13">
    <source>
        <dbReference type="Proteomes" id="UP001148838"/>
    </source>
</evidence>
<feature type="domain" description="C2H2-type" evidence="11">
    <location>
        <begin position="432"/>
        <end position="459"/>
    </location>
</feature>
<evidence type="ECO:0000256" key="8">
    <source>
        <dbReference type="ARBA" id="ARBA00037948"/>
    </source>
</evidence>
<keyword evidence="7" id="KW-0539">Nucleus</keyword>
<proteinExistence type="inferred from homology"/>
<feature type="compositionally biased region" description="Polar residues" evidence="10">
    <location>
        <begin position="236"/>
        <end position="249"/>
    </location>
</feature>
<dbReference type="Gene3D" id="3.30.160.60">
    <property type="entry name" value="Classic Zinc Finger"/>
    <property type="match status" value="8"/>
</dbReference>
<keyword evidence="2" id="KW-0479">Metal-binding</keyword>
<dbReference type="EMBL" id="JAJSOF020000017">
    <property type="protein sequence ID" value="KAJ4439541.1"/>
    <property type="molecule type" value="Genomic_DNA"/>
</dbReference>
<keyword evidence="3" id="KW-0677">Repeat</keyword>
<evidence type="ECO:0000256" key="7">
    <source>
        <dbReference type="ARBA" id="ARBA00023242"/>
    </source>
</evidence>
<dbReference type="Pfam" id="PF00096">
    <property type="entry name" value="zf-C2H2"/>
    <property type="match status" value="2"/>
</dbReference>
<feature type="domain" description="C2H2-type" evidence="11">
    <location>
        <begin position="317"/>
        <end position="344"/>
    </location>
</feature>
<dbReference type="PANTHER" id="PTHR24388">
    <property type="entry name" value="ZINC FINGER PROTEIN"/>
    <property type="match status" value="1"/>
</dbReference>
<keyword evidence="6" id="KW-0238">DNA-binding</keyword>
<dbReference type="InterPro" id="IPR036236">
    <property type="entry name" value="Znf_C2H2_sf"/>
</dbReference>
<keyword evidence="5" id="KW-0862">Zinc</keyword>
<evidence type="ECO:0000256" key="10">
    <source>
        <dbReference type="SAM" id="MobiDB-lite"/>
    </source>
</evidence>
<dbReference type="Pfam" id="PF05605">
    <property type="entry name" value="zf-Di19"/>
    <property type="match status" value="1"/>
</dbReference>
<dbReference type="InterPro" id="IPR013087">
    <property type="entry name" value="Znf_C2H2_type"/>
</dbReference>
<dbReference type="PROSITE" id="PS50157">
    <property type="entry name" value="ZINC_FINGER_C2H2_2"/>
    <property type="match status" value="8"/>
</dbReference>
<dbReference type="SMART" id="SM00355">
    <property type="entry name" value="ZnF_C2H2"/>
    <property type="match status" value="9"/>
</dbReference>
<feature type="domain" description="C2H2-type" evidence="11">
    <location>
        <begin position="289"/>
        <end position="316"/>
    </location>
</feature>
<feature type="domain" description="C2H2-type" evidence="11">
    <location>
        <begin position="488"/>
        <end position="515"/>
    </location>
</feature>
<evidence type="ECO:0000256" key="1">
    <source>
        <dbReference type="ARBA" id="ARBA00004123"/>
    </source>
</evidence>
<protein>
    <recommendedName>
        <fullName evidence="11">C2H2-type domain-containing protein</fullName>
    </recommendedName>
</protein>
<keyword evidence="13" id="KW-1185">Reference proteome</keyword>
<gene>
    <name evidence="12" type="ORF">ANN_07665</name>
</gene>
<dbReference type="InterPro" id="IPR050527">
    <property type="entry name" value="Snail/Krueppel_Znf"/>
</dbReference>
<feature type="domain" description="C2H2-type" evidence="11">
    <location>
        <begin position="402"/>
        <end position="430"/>
    </location>
</feature>
<comment type="subcellular location">
    <subcellularLocation>
        <location evidence="1">Nucleus</location>
    </subcellularLocation>
</comment>
<feature type="domain" description="C2H2-type" evidence="11">
    <location>
        <begin position="345"/>
        <end position="372"/>
    </location>
</feature>
<dbReference type="SUPFAM" id="SSF57667">
    <property type="entry name" value="beta-beta-alpha zinc fingers"/>
    <property type="match status" value="5"/>
</dbReference>
<evidence type="ECO:0000256" key="9">
    <source>
        <dbReference type="PROSITE-ProRule" id="PRU00042"/>
    </source>
</evidence>
<feature type="domain" description="C2H2-type" evidence="11">
    <location>
        <begin position="460"/>
        <end position="488"/>
    </location>
</feature>
<dbReference type="Proteomes" id="UP001148838">
    <property type="component" value="Unassembled WGS sequence"/>
</dbReference>
<feature type="domain" description="C2H2-type" evidence="11">
    <location>
        <begin position="373"/>
        <end position="396"/>
    </location>
</feature>
<dbReference type="PROSITE" id="PS00028">
    <property type="entry name" value="ZINC_FINGER_C2H2_1"/>
    <property type="match status" value="4"/>
</dbReference>